<proteinExistence type="predicted"/>
<dbReference type="EMBL" id="MU266575">
    <property type="protein sequence ID" value="KAH7920504.1"/>
    <property type="molecule type" value="Genomic_DNA"/>
</dbReference>
<name>A0ACB8B4N2_9AGAM</name>
<comment type="caution">
    <text evidence="1">The sequence shown here is derived from an EMBL/GenBank/DDBJ whole genome shotgun (WGS) entry which is preliminary data.</text>
</comment>
<evidence type="ECO:0000313" key="2">
    <source>
        <dbReference type="Proteomes" id="UP000790709"/>
    </source>
</evidence>
<protein>
    <submittedName>
        <fullName evidence="1">Uncharacterized protein</fullName>
    </submittedName>
</protein>
<organism evidence="1 2">
    <name type="scientific">Leucogyrophana mollusca</name>
    <dbReference type="NCBI Taxonomy" id="85980"/>
    <lineage>
        <taxon>Eukaryota</taxon>
        <taxon>Fungi</taxon>
        <taxon>Dikarya</taxon>
        <taxon>Basidiomycota</taxon>
        <taxon>Agaricomycotina</taxon>
        <taxon>Agaricomycetes</taxon>
        <taxon>Agaricomycetidae</taxon>
        <taxon>Boletales</taxon>
        <taxon>Boletales incertae sedis</taxon>
        <taxon>Leucogyrophana</taxon>
    </lineage>
</organism>
<accession>A0ACB8B4N2</accession>
<gene>
    <name evidence="1" type="ORF">BV22DRAFT_1039773</name>
</gene>
<reference evidence="1" key="1">
    <citation type="journal article" date="2021" name="New Phytol.">
        <title>Evolutionary innovations through gain and loss of genes in the ectomycorrhizal Boletales.</title>
        <authorList>
            <person name="Wu G."/>
            <person name="Miyauchi S."/>
            <person name="Morin E."/>
            <person name="Kuo A."/>
            <person name="Drula E."/>
            <person name="Varga T."/>
            <person name="Kohler A."/>
            <person name="Feng B."/>
            <person name="Cao Y."/>
            <person name="Lipzen A."/>
            <person name="Daum C."/>
            <person name="Hundley H."/>
            <person name="Pangilinan J."/>
            <person name="Johnson J."/>
            <person name="Barry K."/>
            <person name="LaButti K."/>
            <person name="Ng V."/>
            <person name="Ahrendt S."/>
            <person name="Min B."/>
            <person name="Choi I.G."/>
            <person name="Park H."/>
            <person name="Plett J.M."/>
            <person name="Magnuson J."/>
            <person name="Spatafora J.W."/>
            <person name="Nagy L.G."/>
            <person name="Henrissat B."/>
            <person name="Grigoriev I.V."/>
            <person name="Yang Z.L."/>
            <person name="Xu J."/>
            <person name="Martin F.M."/>
        </authorList>
    </citation>
    <scope>NUCLEOTIDE SEQUENCE</scope>
    <source>
        <strain evidence="1">KUC20120723A-06</strain>
    </source>
</reference>
<evidence type="ECO:0000313" key="1">
    <source>
        <dbReference type="EMBL" id="KAH7920504.1"/>
    </source>
</evidence>
<dbReference type="Proteomes" id="UP000790709">
    <property type="component" value="Unassembled WGS sequence"/>
</dbReference>
<sequence length="62" mass="7014">MISKRYNDTLLQKGTQAAGPTILVGYGCLRLDLVEELGPLRMVPLKRIFPQRNWSQLLSSNL</sequence>
<keyword evidence="2" id="KW-1185">Reference proteome</keyword>